<feature type="compositionally biased region" description="Basic and acidic residues" evidence="8">
    <location>
        <begin position="265"/>
        <end position="280"/>
    </location>
</feature>
<dbReference type="InterPro" id="IPR017441">
    <property type="entry name" value="Protein_kinase_ATP_BS"/>
</dbReference>
<dbReference type="AlphaFoldDB" id="A0A1V3BXX5"/>
<dbReference type="GO" id="GO:0005524">
    <property type="term" value="F:ATP binding"/>
    <property type="evidence" value="ECO:0007669"/>
    <property type="project" value="UniProtKB-UniRule"/>
</dbReference>
<keyword evidence="3 10" id="KW-0808">Transferase</keyword>
<dbReference type="Gene3D" id="3.30.200.20">
    <property type="entry name" value="Phosphorylase Kinase, domain 1"/>
    <property type="match status" value="1"/>
</dbReference>
<dbReference type="Pfam" id="PF00069">
    <property type="entry name" value="Pkinase"/>
    <property type="match status" value="1"/>
</dbReference>
<dbReference type="PROSITE" id="PS00108">
    <property type="entry name" value="PROTEIN_KINASE_ST"/>
    <property type="match status" value="1"/>
</dbReference>
<dbReference type="OrthoDB" id="9762169at2"/>
<dbReference type="InterPro" id="IPR008271">
    <property type="entry name" value="Ser/Thr_kinase_AS"/>
</dbReference>
<keyword evidence="11" id="KW-1185">Reference proteome</keyword>
<proteinExistence type="predicted"/>
<evidence type="ECO:0000256" key="8">
    <source>
        <dbReference type="SAM" id="MobiDB-lite"/>
    </source>
</evidence>
<dbReference type="Gene3D" id="1.25.40.10">
    <property type="entry name" value="Tetratricopeptide repeat domain"/>
    <property type="match status" value="1"/>
</dbReference>
<dbReference type="PROSITE" id="PS50011">
    <property type="entry name" value="PROTEIN_KINASE_DOM"/>
    <property type="match status" value="1"/>
</dbReference>
<reference evidence="11" key="1">
    <citation type="submission" date="2016-08" db="EMBL/GenBank/DDBJ databases">
        <authorList>
            <person name="Tokovenko B."/>
            <person name="Kalinowski J."/>
        </authorList>
    </citation>
    <scope>NUCLEOTIDE SEQUENCE [LARGE SCALE GENOMIC DNA]</scope>
    <source>
        <strain evidence="11">UTMC102</strain>
    </source>
</reference>
<feature type="binding site" evidence="7">
    <location>
        <position position="40"/>
    </location>
    <ligand>
        <name>ATP</name>
        <dbReference type="ChEBI" id="CHEBI:30616"/>
    </ligand>
</feature>
<comment type="caution">
    <text evidence="10">The sequence shown here is derived from an EMBL/GenBank/DDBJ whole genome shotgun (WGS) entry which is preliminary data.</text>
</comment>
<dbReference type="PROSITE" id="PS00107">
    <property type="entry name" value="PROTEIN_KINASE_ATP"/>
    <property type="match status" value="1"/>
</dbReference>
<name>A0A1V3BXX5_9ACTN</name>
<dbReference type="InterPro" id="IPR000719">
    <property type="entry name" value="Prot_kinase_dom"/>
</dbReference>
<evidence type="ECO:0000256" key="6">
    <source>
        <dbReference type="ARBA" id="ARBA00022840"/>
    </source>
</evidence>
<gene>
    <name evidence="10" type="ORF">NOSIN_05915</name>
</gene>
<dbReference type="Gene3D" id="1.10.510.10">
    <property type="entry name" value="Transferase(Phosphotransferase) domain 1"/>
    <property type="match status" value="1"/>
</dbReference>
<feature type="region of interest" description="Disordered" evidence="8">
    <location>
        <begin position="265"/>
        <end position="314"/>
    </location>
</feature>
<evidence type="ECO:0000256" key="7">
    <source>
        <dbReference type="PROSITE-ProRule" id="PRU10141"/>
    </source>
</evidence>
<keyword evidence="6 7" id="KW-0067">ATP-binding</keyword>
<evidence type="ECO:0000256" key="1">
    <source>
        <dbReference type="ARBA" id="ARBA00012513"/>
    </source>
</evidence>
<evidence type="ECO:0000256" key="2">
    <source>
        <dbReference type="ARBA" id="ARBA00022527"/>
    </source>
</evidence>
<evidence type="ECO:0000256" key="3">
    <source>
        <dbReference type="ARBA" id="ARBA00022679"/>
    </source>
</evidence>
<evidence type="ECO:0000256" key="5">
    <source>
        <dbReference type="ARBA" id="ARBA00022777"/>
    </source>
</evidence>
<keyword evidence="4 7" id="KW-0547">Nucleotide-binding</keyword>
<dbReference type="Proteomes" id="UP000189004">
    <property type="component" value="Unassembled WGS sequence"/>
</dbReference>
<evidence type="ECO:0000313" key="11">
    <source>
        <dbReference type="Proteomes" id="UP000189004"/>
    </source>
</evidence>
<accession>A0A1V3BXX5</accession>
<dbReference type="SMART" id="SM00220">
    <property type="entry name" value="S_TKc"/>
    <property type="match status" value="1"/>
</dbReference>
<dbReference type="PANTHER" id="PTHR43289">
    <property type="entry name" value="MITOGEN-ACTIVATED PROTEIN KINASE KINASE KINASE 20-RELATED"/>
    <property type="match status" value="1"/>
</dbReference>
<protein>
    <recommendedName>
        <fullName evidence="1">non-specific serine/threonine protein kinase</fullName>
        <ecNumber evidence="1">2.7.11.1</ecNumber>
    </recommendedName>
</protein>
<dbReference type="EC" id="2.7.11.1" evidence="1"/>
<dbReference type="CDD" id="cd14014">
    <property type="entry name" value="STKc_PknB_like"/>
    <property type="match status" value="1"/>
</dbReference>
<dbReference type="RefSeq" id="WP_077689776.1">
    <property type="nucleotide sequence ID" value="NZ_MCOK01000001.1"/>
</dbReference>
<dbReference type="STRING" id="501010.NOSIN_05915"/>
<dbReference type="SUPFAM" id="SSF48452">
    <property type="entry name" value="TPR-like"/>
    <property type="match status" value="1"/>
</dbReference>
<keyword evidence="5" id="KW-0418">Kinase</keyword>
<dbReference type="InterPro" id="IPR011990">
    <property type="entry name" value="TPR-like_helical_dom_sf"/>
</dbReference>
<dbReference type="GO" id="GO:0004674">
    <property type="term" value="F:protein serine/threonine kinase activity"/>
    <property type="evidence" value="ECO:0007669"/>
    <property type="project" value="UniProtKB-KW"/>
</dbReference>
<evidence type="ECO:0000313" key="10">
    <source>
        <dbReference type="EMBL" id="OOC53401.1"/>
    </source>
</evidence>
<dbReference type="SUPFAM" id="SSF56112">
    <property type="entry name" value="Protein kinase-like (PK-like)"/>
    <property type="match status" value="1"/>
</dbReference>
<dbReference type="InterPro" id="IPR011009">
    <property type="entry name" value="Kinase-like_dom_sf"/>
</dbReference>
<sequence length="556" mass="59842">MAEERVLGGRYRLLSQLGRGGMGEVWQAVDELLDRSVAVKLIRAGRAGSEEVAARFRREARLTARLAGHPNVVILHDFGYDGAHGGSGPVYAVMELVAGRSLTAVLRESGPMPVPRAADLVSQAASGLGAAHAAGIVHRDVKPGNLMVVEEGSGGGTVKVLDFGIAALTAATQSRRITRTGQVIGTPLYMSPEQVRGERVERAGDLYSLGAILYQLLTGQPPFASQDSLAVLHRHLVEAPRPAAQLRPEVPEPLSELVGSMLAKRAQERPATAEEVRDRLAPFLASGPIRPSRPRSEPRTGTPAPVPPTRPYTRVATTRPETVGPEDPGRLLALVDGARATADAGQFAAAARELRGLLPRLRSTFGPEHPDTLRARRREAYLTGKSGEHRRAVERLDALLADLARLHGARHPEALAVRHYLATNAGRAGDHALAARVHGDLVPDLVALHGPDAERVLTTRLYLAFEAGEAGGPERAVELLEELVPDLTRVLGEDDPSTLRARHYLAAYLGHSGRPAEAARRYHALLAHHTRVHGAQSAEAERIRAHLRQWQDRARG</sequence>
<feature type="domain" description="Protein kinase" evidence="9">
    <location>
        <begin position="11"/>
        <end position="284"/>
    </location>
</feature>
<dbReference type="PANTHER" id="PTHR43289:SF6">
    <property type="entry name" value="SERINE_THREONINE-PROTEIN KINASE NEKL-3"/>
    <property type="match status" value="1"/>
</dbReference>
<dbReference type="EMBL" id="MCOK01000001">
    <property type="protein sequence ID" value="OOC53401.1"/>
    <property type="molecule type" value="Genomic_DNA"/>
</dbReference>
<evidence type="ECO:0000259" key="9">
    <source>
        <dbReference type="PROSITE" id="PS50011"/>
    </source>
</evidence>
<keyword evidence="2" id="KW-0723">Serine/threonine-protein kinase</keyword>
<organism evidence="10 11">
    <name type="scientific">Nocardiopsis sinuspersici</name>
    <dbReference type="NCBI Taxonomy" id="501010"/>
    <lineage>
        <taxon>Bacteria</taxon>
        <taxon>Bacillati</taxon>
        <taxon>Actinomycetota</taxon>
        <taxon>Actinomycetes</taxon>
        <taxon>Streptosporangiales</taxon>
        <taxon>Nocardiopsidaceae</taxon>
        <taxon>Nocardiopsis</taxon>
    </lineage>
</organism>
<dbReference type="FunFam" id="1.10.510.10:FF:000021">
    <property type="entry name" value="Serine/threonine protein kinase"/>
    <property type="match status" value="1"/>
</dbReference>
<evidence type="ECO:0000256" key="4">
    <source>
        <dbReference type="ARBA" id="ARBA00022741"/>
    </source>
</evidence>